<dbReference type="CDD" id="cd07012">
    <property type="entry name" value="PBP2_Bug_TTT"/>
    <property type="match status" value="1"/>
</dbReference>
<dbReference type="PIRSF" id="PIRSF017082">
    <property type="entry name" value="YflP"/>
    <property type="match status" value="1"/>
</dbReference>
<dbReference type="PANTHER" id="PTHR42928">
    <property type="entry name" value="TRICARBOXYLATE-BINDING PROTEIN"/>
    <property type="match status" value="1"/>
</dbReference>
<dbReference type="InterPro" id="IPR042100">
    <property type="entry name" value="Bug_dom1"/>
</dbReference>
<dbReference type="EMBL" id="CP093326">
    <property type="protein sequence ID" value="UNK46290.1"/>
    <property type="molecule type" value="Genomic_DNA"/>
</dbReference>
<protein>
    <submittedName>
        <fullName evidence="3">Tripartite tricarboxylate transporter substrate binding protein</fullName>
    </submittedName>
</protein>
<comment type="similarity">
    <text evidence="1">Belongs to the UPF0065 (bug) family.</text>
</comment>
<organism evidence="3 4">
    <name type="scientific">Arthrobacter sulfonylureivorans</name>
    <dbReference type="NCBI Taxonomy" id="2486855"/>
    <lineage>
        <taxon>Bacteria</taxon>
        <taxon>Bacillati</taxon>
        <taxon>Actinomycetota</taxon>
        <taxon>Actinomycetes</taxon>
        <taxon>Micrococcales</taxon>
        <taxon>Micrococcaceae</taxon>
        <taxon>Arthrobacter</taxon>
    </lineage>
</organism>
<dbReference type="Gene3D" id="3.40.190.150">
    <property type="entry name" value="Bordetella uptake gene, domain 1"/>
    <property type="match status" value="1"/>
</dbReference>
<evidence type="ECO:0000256" key="1">
    <source>
        <dbReference type="ARBA" id="ARBA00006987"/>
    </source>
</evidence>
<name>A0ABY3W7J6_9MICC</name>
<accession>A0ABY3W7J6</accession>
<feature type="signal peptide" evidence="2">
    <location>
        <begin position="1"/>
        <end position="26"/>
    </location>
</feature>
<sequence>MKALSIRRTVLGLTAASAALALTACGGNVGGSAASKEGTFPEGAITLTVGQAPGGSTDLIARTAAEGMADELGVAVPVVNKPGANGALATQEVAAMEPDGQNLVLLNASLITITPLAVSEGEAVTLDELDVIKGLSQDDYVLVASADSGFENLDDIKNSSKKLTFGTTGVGTGSQLSQAILFAQADIKGTAVPFDSGSPALTAVMGNQVQLATIQLGEAKPQIDAGTVKPIVVFSDERNTFLPDVPTAIEEGYEVPVSQYRALAAPKGLPEDVKAKLVASVEAAQASDSYKAFNEKNMLTPKEISGEEVVQQWNDLAAKYKELTEKYDISLAGE</sequence>
<dbReference type="Pfam" id="PF03401">
    <property type="entry name" value="TctC"/>
    <property type="match status" value="1"/>
</dbReference>
<dbReference type="Gene3D" id="3.40.190.10">
    <property type="entry name" value="Periplasmic binding protein-like II"/>
    <property type="match status" value="1"/>
</dbReference>
<evidence type="ECO:0000256" key="2">
    <source>
        <dbReference type="SAM" id="SignalP"/>
    </source>
</evidence>
<feature type="chain" id="PRO_5046132137" evidence="2">
    <location>
        <begin position="27"/>
        <end position="334"/>
    </location>
</feature>
<gene>
    <name evidence="3" type="ORF">MNQ99_02680</name>
</gene>
<reference evidence="3 4" key="1">
    <citation type="submission" date="2022-03" db="EMBL/GenBank/DDBJ databases">
        <title>Isotopic signatures of nitrous oxide derived from detoxification processes.</title>
        <authorList>
            <person name="Behrendt U."/>
            <person name="Buchen C."/>
            <person name="Well R."/>
            <person name="Ulrich A."/>
            <person name="Rohe L."/>
            <person name="Kolb S."/>
            <person name="Schloter M."/>
            <person name="Horn M.A."/>
            <person name="Augustin J."/>
        </authorList>
    </citation>
    <scope>NUCLEOTIDE SEQUENCE [LARGE SCALE GENOMIC DNA]</scope>
    <source>
        <strain evidence="3 4">S4-C24</strain>
    </source>
</reference>
<proteinExistence type="inferred from homology"/>
<keyword evidence="4" id="KW-1185">Reference proteome</keyword>
<dbReference type="PROSITE" id="PS51257">
    <property type="entry name" value="PROKAR_LIPOPROTEIN"/>
    <property type="match status" value="1"/>
</dbReference>
<dbReference type="PANTHER" id="PTHR42928:SF5">
    <property type="entry name" value="BLR1237 PROTEIN"/>
    <property type="match status" value="1"/>
</dbReference>
<evidence type="ECO:0000313" key="4">
    <source>
        <dbReference type="Proteomes" id="UP000829069"/>
    </source>
</evidence>
<dbReference type="RefSeq" id="WP_241914338.1">
    <property type="nucleotide sequence ID" value="NZ_CP093326.1"/>
</dbReference>
<dbReference type="InterPro" id="IPR005064">
    <property type="entry name" value="BUG"/>
</dbReference>
<evidence type="ECO:0000313" key="3">
    <source>
        <dbReference type="EMBL" id="UNK46290.1"/>
    </source>
</evidence>
<keyword evidence="2" id="KW-0732">Signal</keyword>
<dbReference type="SUPFAM" id="SSF53850">
    <property type="entry name" value="Periplasmic binding protein-like II"/>
    <property type="match status" value="1"/>
</dbReference>
<dbReference type="Proteomes" id="UP000829069">
    <property type="component" value="Chromosome"/>
</dbReference>